<protein>
    <submittedName>
        <fullName evidence="2">Uncharacterized protein</fullName>
    </submittedName>
</protein>
<keyword evidence="3" id="KW-1185">Reference proteome</keyword>
<accession>A0A0A0KTE9</accession>
<name>A0A0A0KTE9_CUCSA</name>
<evidence type="ECO:0000313" key="3">
    <source>
        <dbReference type="Proteomes" id="UP000029981"/>
    </source>
</evidence>
<reference evidence="2 3" key="4">
    <citation type="journal article" date="2011" name="BMC Genomics">
        <title>RNA-Seq improves annotation of protein-coding genes in the cucumber genome.</title>
        <authorList>
            <person name="Li Z."/>
            <person name="Zhang Z."/>
            <person name="Yan P."/>
            <person name="Huang S."/>
            <person name="Fei Z."/>
            <person name="Lin K."/>
        </authorList>
    </citation>
    <scope>NUCLEOTIDE SEQUENCE [LARGE SCALE GENOMIC DNA]</scope>
    <source>
        <strain evidence="3">cv. 9930</strain>
    </source>
</reference>
<dbReference type="AlphaFoldDB" id="A0A0A0KTE9"/>
<dbReference type="Proteomes" id="UP000029981">
    <property type="component" value="Chromosome 5"/>
</dbReference>
<organism evidence="2 3">
    <name type="scientific">Cucumis sativus</name>
    <name type="common">Cucumber</name>
    <dbReference type="NCBI Taxonomy" id="3659"/>
    <lineage>
        <taxon>Eukaryota</taxon>
        <taxon>Viridiplantae</taxon>
        <taxon>Streptophyta</taxon>
        <taxon>Embryophyta</taxon>
        <taxon>Tracheophyta</taxon>
        <taxon>Spermatophyta</taxon>
        <taxon>Magnoliopsida</taxon>
        <taxon>eudicotyledons</taxon>
        <taxon>Gunneridae</taxon>
        <taxon>Pentapetalae</taxon>
        <taxon>rosids</taxon>
        <taxon>fabids</taxon>
        <taxon>Cucurbitales</taxon>
        <taxon>Cucurbitaceae</taxon>
        <taxon>Benincaseae</taxon>
        <taxon>Cucumis</taxon>
    </lineage>
</organism>
<sequence length="58" mass="6392">MDSKTEWAGAFVFGAKVGAAHGAVKRILTRHPGAKSEEQKSMPPIIRDRDDYPLRNIA</sequence>
<gene>
    <name evidence="2" type="ORF">Csa_5G381815</name>
</gene>
<dbReference type="Gramene" id="KGN50976">
    <property type="protein sequence ID" value="KGN50976"/>
    <property type="gene ID" value="Csa_5G381815"/>
</dbReference>
<proteinExistence type="predicted"/>
<reference evidence="2 3" key="3">
    <citation type="journal article" date="2010" name="BMC Genomics">
        <title>Transcriptome sequencing and comparative analysis of cucumber flowers with different sex types.</title>
        <authorList>
            <person name="Guo S."/>
            <person name="Zheng Y."/>
            <person name="Joung J.G."/>
            <person name="Liu S."/>
            <person name="Zhang Z."/>
            <person name="Crasta O.R."/>
            <person name="Sobral B.W."/>
            <person name="Xu Y."/>
            <person name="Huang S."/>
            <person name="Fei Z."/>
        </authorList>
    </citation>
    <scope>NUCLEOTIDE SEQUENCE [LARGE SCALE GENOMIC DNA]</scope>
    <source>
        <strain evidence="3">cv. 9930</strain>
    </source>
</reference>
<dbReference type="EMBL" id="CM002926">
    <property type="protein sequence ID" value="KGN50976.1"/>
    <property type="molecule type" value="Genomic_DNA"/>
</dbReference>
<feature type="region of interest" description="Disordered" evidence="1">
    <location>
        <begin position="30"/>
        <end position="58"/>
    </location>
</feature>
<evidence type="ECO:0000256" key="1">
    <source>
        <dbReference type="SAM" id="MobiDB-lite"/>
    </source>
</evidence>
<evidence type="ECO:0000313" key="2">
    <source>
        <dbReference type="EMBL" id="KGN50976.1"/>
    </source>
</evidence>
<reference evidence="2 3" key="1">
    <citation type="journal article" date="2009" name="Nat. Genet.">
        <title>The genome of the cucumber, Cucumis sativus L.</title>
        <authorList>
            <person name="Huang S."/>
            <person name="Li R."/>
            <person name="Zhang Z."/>
            <person name="Li L."/>
            <person name="Gu X."/>
            <person name="Fan W."/>
            <person name="Lucas W.J."/>
            <person name="Wang X."/>
            <person name="Xie B."/>
            <person name="Ni P."/>
            <person name="Ren Y."/>
            <person name="Zhu H."/>
            <person name="Li J."/>
            <person name="Lin K."/>
            <person name="Jin W."/>
            <person name="Fei Z."/>
            <person name="Li G."/>
            <person name="Staub J."/>
            <person name="Kilian A."/>
            <person name="van der Vossen E.A."/>
            <person name="Wu Y."/>
            <person name="Guo J."/>
            <person name="He J."/>
            <person name="Jia Z."/>
            <person name="Ren Y."/>
            <person name="Tian G."/>
            <person name="Lu Y."/>
            <person name="Ruan J."/>
            <person name="Qian W."/>
            <person name="Wang M."/>
            <person name="Huang Q."/>
            <person name="Li B."/>
            <person name="Xuan Z."/>
            <person name="Cao J."/>
            <person name="Asan"/>
            <person name="Wu Z."/>
            <person name="Zhang J."/>
            <person name="Cai Q."/>
            <person name="Bai Y."/>
            <person name="Zhao B."/>
            <person name="Han Y."/>
            <person name="Li Y."/>
            <person name="Li X."/>
            <person name="Wang S."/>
            <person name="Shi Q."/>
            <person name="Liu S."/>
            <person name="Cho W.K."/>
            <person name="Kim J.Y."/>
            <person name="Xu Y."/>
            <person name="Heller-Uszynska K."/>
            <person name="Miao H."/>
            <person name="Cheng Z."/>
            <person name="Zhang S."/>
            <person name="Wu J."/>
            <person name="Yang Y."/>
            <person name="Kang H."/>
            <person name="Li M."/>
            <person name="Liang H."/>
            <person name="Ren X."/>
            <person name="Shi Z."/>
            <person name="Wen M."/>
            <person name="Jian M."/>
            <person name="Yang H."/>
            <person name="Zhang G."/>
            <person name="Yang Z."/>
            <person name="Chen R."/>
            <person name="Liu S."/>
            <person name="Li J."/>
            <person name="Ma L."/>
            <person name="Liu H."/>
            <person name="Zhou Y."/>
            <person name="Zhao J."/>
            <person name="Fang X."/>
            <person name="Li G."/>
            <person name="Fang L."/>
            <person name="Li Y."/>
            <person name="Liu D."/>
            <person name="Zheng H."/>
            <person name="Zhang Y."/>
            <person name="Qin N."/>
            <person name="Li Z."/>
            <person name="Yang G."/>
            <person name="Yang S."/>
            <person name="Bolund L."/>
            <person name="Kristiansen K."/>
            <person name="Zheng H."/>
            <person name="Li S."/>
            <person name="Zhang X."/>
            <person name="Yang H."/>
            <person name="Wang J."/>
            <person name="Sun R."/>
            <person name="Zhang B."/>
            <person name="Jiang S."/>
            <person name="Wang J."/>
            <person name="Du Y."/>
            <person name="Li S."/>
        </authorList>
    </citation>
    <scope>NUCLEOTIDE SEQUENCE [LARGE SCALE GENOMIC DNA]</scope>
    <source>
        <strain evidence="3">cv. 9930</strain>
    </source>
</reference>
<reference evidence="2 3" key="2">
    <citation type="journal article" date="2009" name="PLoS ONE">
        <title>An integrated genetic and cytogenetic map of the cucumber genome.</title>
        <authorList>
            <person name="Ren Y."/>
            <person name="Zhang Z."/>
            <person name="Liu J."/>
            <person name="Staub J.E."/>
            <person name="Han Y."/>
            <person name="Cheng Z."/>
            <person name="Li X."/>
            <person name="Lu J."/>
            <person name="Miao H."/>
            <person name="Kang H."/>
            <person name="Xie B."/>
            <person name="Gu X."/>
            <person name="Wang X."/>
            <person name="Du Y."/>
            <person name="Jin W."/>
            <person name="Huang S."/>
        </authorList>
    </citation>
    <scope>NUCLEOTIDE SEQUENCE [LARGE SCALE GENOMIC DNA]</scope>
    <source>
        <strain evidence="3">cv. 9930</strain>
    </source>
</reference>
<feature type="compositionally biased region" description="Basic and acidic residues" evidence="1">
    <location>
        <begin position="34"/>
        <end position="58"/>
    </location>
</feature>